<feature type="transmembrane region" description="Helical" evidence="8">
    <location>
        <begin position="77"/>
        <end position="96"/>
    </location>
</feature>
<dbReference type="STRING" id="1229780.BN381_290019"/>
<dbReference type="RefSeq" id="WP_012226650.1">
    <property type="nucleotide sequence ID" value="NZ_HG422565.1"/>
</dbReference>
<dbReference type="Proteomes" id="UP000018291">
    <property type="component" value="Unassembled WGS sequence"/>
</dbReference>
<dbReference type="HOGENOM" id="CLU_045498_7_0_11"/>
<keyword evidence="6 8" id="KW-1133">Transmembrane helix</keyword>
<dbReference type="InterPro" id="IPR002781">
    <property type="entry name" value="TM_pro_TauE-like"/>
</dbReference>
<accession>R4YZ34</accession>
<dbReference type="AlphaFoldDB" id="R4YZ34"/>
<keyword evidence="11" id="KW-1185">Reference proteome</keyword>
<evidence type="ECO:0000256" key="2">
    <source>
        <dbReference type="ARBA" id="ARBA00009142"/>
    </source>
</evidence>
<evidence type="ECO:0000313" key="11">
    <source>
        <dbReference type="Proteomes" id="UP000018291"/>
    </source>
</evidence>
<feature type="transmembrane region" description="Helical" evidence="8">
    <location>
        <begin position="34"/>
        <end position="57"/>
    </location>
</feature>
<evidence type="ECO:0000256" key="5">
    <source>
        <dbReference type="ARBA" id="ARBA00022692"/>
    </source>
</evidence>
<feature type="transmembrane region" description="Helical" evidence="8">
    <location>
        <begin position="102"/>
        <end position="122"/>
    </location>
</feature>
<keyword evidence="5 8" id="KW-0812">Transmembrane</keyword>
<gene>
    <name evidence="10" type="ORF">BN381_290019</name>
</gene>
<protein>
    <recommendedName>
        <fullName evidence="8">Probable membrane transporter protein</fullName>
    </recommendedName>
</protein>
<dbReference type="EMBL" id="CANL01000022">
    <property type="protein sequence ID" value="CCM63660.1"/>
    <property type="molecule type" value="Genomic_DNA"/>
</dbReference>
<feature type="region of interest" description="Disordered" evidence="9">
    <location>
        <begin position="133"/>
        <end position="152"/>
    </location>
</feature>
<proteinExistence type="inferred from homology"/>
<feature type="transmembrane region" description="Helical" evidence="8">
    <location>
        <begin position="220"/>
        <end position="240"/>
    </location>
</feature>
<dbReference type="PANTHER" id="PTHR30269:SF0">
    <property type="entry name" value="MEMBRANE TRANSPORTER PROTEIN YFCA-RELATED"/>
    <property type="match status" value="1"/>
</dbReference>
<keyword evidence="4 8" id="KW-1003">Cell membrane</keyword>
<keyword evidence="7 8" id="KW-0472">Membrane</keyword>
<reference evidence="10 11" key="1">
    <citation type="journal article" date="2013" name="ISME J.">
        <title>Metabolic model for the filamentous 'Candidatus Microthrix parvicella' based on genomic and metagenomic analyses.</title>
        <authorList>
            <person name="Jon McIlroy S."/>
            <person name="Kristiansen R."/>
            <person name="Albertsen M."/>
            <person name="Michael Karst S."/>
            <person name="Rossetti S."/>
            <person name="Lund Nielsen J."/>
            <person name="Tandoi V."/>
            <person name="James Seviour R."/>
            <person name="Nielsen P.H."/>
        </authorList>
    </citation>
    <scope>NUCLEOTIDE SEQUENCE [LARGE SCALE GENOMIC DNA]</scope>
    <source>
        <strain evidence="10 11">RN1</strain>
    </source>
</reference>
<feature type="transmembrane region" description="Helical" evidence="8">
    <location>
        <begin position="155"/>
        <end position="182"/>
    </location>
</feature>
<comment type="caution">
    <text evidence="10">The sequence shown here is derived from an EMBL/GenBank/DDBJ whole genome shotgun (WGS) entry which is preliminary data.</text>
</comment>
<evidence type="ECO:0000256" key="1">
    <source>
        <dbReference type="ARBA" id="ARBA00004651"/>
    </source>
</evidence>
<dbReference type="InterPro" id="IPR052017">
    <property type="entry name" value="TSUP"/>
</dbReference>
<keyword evidence="3" id="KW-0813">Transport</keyword>
<evidence type="ECO:0000256" key="3">
    <source>
        <dbReference type="ARBA" id="ARBA00022448"/>
    </source>
</evidence>
<feature type="transmembrane region" description="Helical" evidence="8">
    <location>
        <begin position="246"/>
        <end position="265"/>
    </location>
</feature>
<evidence type="ECO:0000256" key="7">
    <source>
        <dbReference type="ARBA" id="ARBA00023136"/>
    </source>
</evidence>
<name>R4YZ34_9ACTN</name>
<dbReference type="GO" id="GO:0005886">
    <property type="term" value="C:plasma membrane"/>
    <property type="evidence" value="ECO:0007669"/>
    <property type="project" value="UniProtKB-SubCell"/>
</dbReference>
<dbReference type="PANTHER" id="PTHR30269">
    <property type="entry name" value="TRANSMEMBRANE PROTEIN YFCA"/>
    <property type="match status" value="1"/>
</dbReference>
<organism evidence="10 11">
    <name type="scientific">Candidatus Neomicrothrix parvicella RN1</name>
    <dbReference type="NCBI Taxonomy" id="1229780"/>
    <lineage>
        <taxon>Bacteria</taxon>
        <taxon>Bacillati</taxon>
        <taxon>Actinomycetota</taxon>
        <taxon>Acidimicrobiia</taxon>
        <taxon>Acidimicrobiales</taxon>
        <taxon>Microthrixaceae</taxon>
        <taxon>Candidatus Neomicrothrix</taxon>
    </lineage>
</organism>
<evidence type="ECO:0000256" key="6">
    <source>
        <dbReference type="ARBA" id="ARBA00022989"/>
    </source>
</evidence>
<comment type="subcellular location">
    <subcellularLocation>
        <location evidence="1 8">Cell membrane</location>
        <topology evidence="1 8">Multi-pass membrane protein</topology>
    </subcellularLocation>
</comment>
<comment type="similarity">
    <text evidence="2 8">Belongs to the 4-toluene sulfonate uptake permease (TSUP) (TC 2.A.102) family.</text>
</comment>
<evidence type="ECO:0000256" key="9">
    <source>
        <dbReference type="SAM" id="MobiDB-lite"/>
    </source>
</evidence>
<dbReference type="Pfam" id="PF01925">
    <property type="entry name" value="TauE"/>
    <property type="match status" value="1"/>
</dbReference>
<evidence type="ECO:0000313" key="10">
    <source>
        <dbReference type="EMBL" id="CCM63660.1"/>
    </source>
</evidence>
<evidence type="ECO:0000256" key="4">
    <source>
        <dbReference type="ARBA" id="ARBA00022475"/>
    </source>
</evidence>
<evidence type="ECO:0000256" key="8">
    <source>
        <dbReference type="RuleBase" id="RU363041"/>
    </source>
</evidence>
<dbReference type="eggNOG" id="COG0730">
    <property type="taxonomic scope" value="Bacteria"/>
</dbReference>
<sequence length="266" mass="26733">MSWGNLAGAGLAGLAAGMINVVVGSGTLVTFPALVALGVPPVAANATSTVGLVFGSLSGSYGYRNELASRWATVRRLVPAVCVGAAFGSLLVLAAPPQIFEAVVPLLILGATALLVAQPLIARRVKARIDASSEVDNPAQGRQRSEDRNPGDTRLLAATAGAGVYGGYFGAGLGIVMLAVLGTLHPDELQGTNAVKNALSAAANLLAAVIFAFSGEVRWALAGAVALGALVGGHLGALLGRRIPDRLLRTVMAIVGLLAAASVLMN</sequence>